<feature type="transmembrane region" description="Helical" evidence="9">
    <location>
        <begin position="72"/>
        <end position="92"/>
    </location>
</feature>
<feature type="transmembrane region" description="Helical" evidence="9">
    <location>
        <begin position="246"/>
        <end position="268"/>
    </location>
</feature>
<evidence type="ECO:0000256" key="2">
    <source>
        <dbReference type="ARBA" id="ARBA00009773"/>
    </source>
</evidence>
<feature type="transmembrane region" description="Helical" evidence="9">
    <location>
        <begin position="47"/>
        <end position="66"/>
    </location>
</feature>
<evidence type="ECO:0000313" key="10">
    <source>
        <dbReference type="EMBL" id="NYJ73655.1"/>
    </source>
</evidence>
<evidence type="ECO:0000256" key="1">
    <source>
        <dbReference type="ARBA" id="ARBA00004651"/>
    </source>
</evidence>
<dbReference type="Pfam" id="PF01594">
    <property type="entry name" value="AI-2E_transport"/>
    <property type="match status" value="1"/>
</dbReference>
<evidence type="ECO:0000256" key="8">
    <source>
        <dbReference type="SAM" id="MobiDB-lite"/>
    </source>
</evidence>
<evidence type="ECO:0000256" key="6">
    <source>
        <dbReference type="ARBA" id="ARBA00022989"/>
    </source>
</evidence>
<accession>A0A853DHH9</accession>
<evidence type="ECO:0000313" key="11">
    <source>
        <dbReference type="Proteomes" id="UP000571817"/>
    </source>
</evidence>
<gene>
    <name evidence="10" type="ORF">HNR15_000618</name>
</gene>
<evidence type="ECO:0000256" key="3">
    <source>
        <dbReference type="ARBA" id="ARBA00022448"/>
    </source>
</evidence>
<organism evidence="10 11">
    <name type="scientific">Allobranchiibius huperziae</name>
    <dbReference type="NCBI Taxonomy" id="1874116"/>
    <lineage>
        <taxon>Bacteria</taxon>
        <taxon>Bacillati</taxon>
        <taxon>Actinomycetota</taxon>
        <taxon>Actinomycetes</taxon>
        <taxon>Micrococcales</taxon>
        <taxon>Dermacoccaceae</taxon>
        <taxon>Allobranchiibius</taxon>
    </lineage>
</organism>
<evidence type="ECO:0000256" key="5">
    <source>
        <dbReference type="ARBA" id="ARBA00022692"/>
    </source>
</evidence>
<feature type="transmembrane region" description="Helical" evidence="9">
    <location>
        <begin position="191"/>
        <end position="210"/>
    </location>
</feature>
<keyword evidence="3" id="KW-0813">Transport</keyword>
<keyword evidence="5 9" id="KW-0812">Transmembrane</keyword>
<name>A0A853DHH9_9MICO</name>
<dbReference type="GO" id="GO:0055085">
    <property type="term" value="P:transmembrane transport"/>
    <property type="evidence" value="ECO:0007669"/>
    <property type="project" value="TreeGrafter"/>
</dbReference>
<evidence type="ECO:0000256" key="9">
    <source>
        <dbReference type="SAM" id="Phobius"/>
    </source>
</evidence>
<protein>
    <submittedName>
        <fullName evidence="10">Putative PurR-regulated permease PerM</fullName>
    </submittedName>
</protein>
<evidence type="ECO:0000256" key="4">
    <source>
        <dbReference type="ARBA" id="ARBA00022475"/>
    </source>
</evidence>
<feature type="transmembrane region" description="Helical" evidence="9">
    <location>
        <begin position="356"/>
        <end position="375"/>
    </location>
</feature>
<feature type="transmembrane region" description="Helical" evidence="9">
    <location>
        <begin position="104"/>
        <end position="125"/>
    </location>
</feature>
<dbReference type="GO" id="GO:0005886">
    <property type="term" value="C:plasma membrane"/>
    <property type="evidence" value="ECO:0007669"/>
    <property type="project" value="UniProtKB-SubCell"/>
</dbReference>
<comment type="similarity">
    <text evidence="2">Belongs to the autoinducer-2 exporter (AI-2E) (TC 2.A.86) family.</text>
</comment>
<dbReference type="RefSeq" id="WP_179479055.1">
    <property type="nucleotide sequence ID" value="NZ_JACCFW010000001.1"/>
</dbReference>
<keyword evidence="11" id="KW-1185">Reference proteome</keyword>
<keyword evidence="4" id="KW-1003">Cell membrane</keyword>
<sequence length="464" mass="49443">MTQRPSPASLERPNVEERTDTSRQDAIDRTPNVGVDRSQVISAGLRWTASWSLRMVIIAAGIWVVFKVIGIFWSALLPVILALILSTVLWPPARWLRSKGFPPALAAATTMIGMFVVLGGVFTLIGTTVSSQWGDLTDKAVAGVHDLQSRLSEAPFNLSSTQLNSAVKQLTSKLQTSGDKIANGVLSGATIATQVLVSLLVALVLTFFFIKDGPRFLPFVRRIAGRGAGSHMTEALSRAYSTLGGFIRAQAIVSAIDSICIGIGLWVLQVPLALPLVVLTFFGGFIPIVGAFVAGAIAVLVALVTVGLTKALILLGVIVLVQQLEGHILSPIFQSRSMELHPGVVLLSVAFGGDEFGITGAFLAVPVAATVTVIFRYMNEQIDLRTGDVHADQLEPITPEGVMAAEAGEKHGIVMAKRWRSDRPDAEDESTGRVGALLGRVRRSKPDASRGTVDPDVADTLDKD</sequence>
<keyword evidence="7 9" id="KW-0472">Membrane</keyword>
<feature type="region of interest" description="Disordered" evidence="8">
    <location>
        <begin position="418"/>
        <end position="464"/>
    </location>
</feature>
<dbReference type="PANTHER" id="PTHR21716:SF53">
    <property type="entry name" value="PERMEASE PERM-RELATED"/>
    <property type="match status" value="1"/>
</dbReference>
<comment type="caution">
    <text evidence="10">The sequence shown here is derived from an EMBL/GenBank/DDBJ whole genome shotgun (WGS) entry which is preliminary data.</text>
</comment>
<feature type="region of interest" description="Disordered" evidence="8">
    <location>
        <begin position="1"/>
        <end position="29"/>
    </location>
</feature>
<dbReference type="PANTHER" id="PTHR21716">
    <property type="entry name" value="TRANSMEMBRANE PROTEIN"/>
    <property type="match status" value="1"/>
</dbReference>
<evidence type="ECO:0000256" key="7">
    <source>
        <dbReference type="ARBA" id="ARBA00023136"/>
    </source>
</evidence>
<comment type="subcellular location">
    <subcellularLocation>
        <location evidence="1">Cell membrane</location>
        <topology evidence="1">Multi-pass membrane protein</topology>
    </subcellularLocation>
</comment>
<keyword evidence="6 9" id="KW-1133">Transmembrane helix</keyword>
<dbReference type="Proteomes" id="UP000571817">
    <property type="component" value="Unassembled WGS sequence"/>
</dbReference>
<feature type="transmembrane region" description="Helical" evidence="9">
    <location>
        <begin position="274"/>
        <end position="304"/>
    </location>
</feature>
<dbReference type="InterPro" id="IPR002549">
    <property type="entry name" value="AI-2E-like"/>
</dbReference>
<dbReference type="EMBL" id="JACCFW010000001">
    <property type="protein sequence ID" value="NYJ73655.1"/>
    <property type="molecule type" value="Genomic_DNA"/>
</dbReference>
<feature type="compositionally biased region" description="Basic and acidic residues" evidence="8">
    <location>
        <begin position="13"/>
        <end position="28"/>
    </location>
</feature>
<reference evidence="10 11" key="1">
    <citation type="submission" date="2020-07" db="EMBL/GenBank/DDBJ databases">
        <title>Sequencing the genomes of 1000 actinobacteria strains.</title>
        <authorList>
            <person name="Klenk H.-P."/>
        </authorList>
    </citation>
    <scope>NUCLEOTIDE SEQUENCE [LARGE SCALE GENOMIC DNA]</scope>
    <source>
        <strain evidence="10 11">DSM 29531</strain>
    </source>
</reference>
<proteinExistence type="inferred from homology"/>
<dbReference type="AlphaFoldDB" id="A0A853DHH9"/>